<organism evidence="10 11">
    <name type="scientific">Colwellia chukchiensis</name>
    <dbReference type="NCBI Taxonomy" id="641665"/>
    <lineage>
        <taxon>Bacteria</taxon>
        <taxon>Pseudomonadati</taxon>
        <taxon>Pseudomonadota</taxon>
        <taxon>Gammaproteobacteria</taxon>
        <taxon>Alteromonadales</taxon>
        <taxon>Colwelliaceae</taxon>
        <taxon>Colwellia</taxon>
    </lineage>
</organism>
<evidence type="ECO:0000256" key="4">
    <source>
        <dbReference type="ARBA" id="ARBA00022605"/>
    </source>
</evidence>
<evidence type="ECO:0000256" key="8">
    <source>
        <dbReference type="PIRNR" id="PIRNR001361"/>
    </source>
</evidence>
<keyword evidence="5 8" id="KW-0808">Transferase</keyword>
<dbReference type="EMBL" id="FOBI01000006">
    <property type="protein sequence ID" value="SEL11059.1"/>
    <property type="molecule type" value="Genomic_DNA"/>
</dbReference>
<dbReference type="NCBIfam" id="TIGR00034">
    <property type="entry name" value="aroFGH"/>
    <property type="match status" value="1"/>
</dbReference>
<dbReference type="InterPro" id="IPR006219">
    <property type="entry name" value="DAHP_synth_1"/>
</dbReference>
<dbReference type="GO" id="GO:0042802">
    <property type="term" value="F:identical protein binding"/>
    <property type="evidence" value="ECO:0007669"/>
    <property type="project" value="UniProtKB-ARBA"/>
</dbReference>
<dbReference type="RefSeq" id="WP_085284713.1">
    <property type="nucleotide sequence ID" value="NZ_FOBI01000006.1"/>
</dbReference>
<dbReference type="InterPro" id="IPR006218">
    <property type="entry name" value="DAHP1/KDSA"/>
</dbReference>
<dbReference type="EC" id="2.5.1.54" evidence="8"/>
<comment type="similarity">
    <text evidence="3 8">Belongs to the class-I DAHP synthase family.</text>
</comment>
<dbReference type="AlphaFoldDB" id="A0A1H7MJ10"/>
<dbReference type="NCBIfam" id="NF006723">
    <property type="entry name" value="PRK09261.1-1"/>
    <property type="match status" value="1"/>
</dbReference>
<evidence type="ECO:0000256" key="7">
    <source>
        <dbReference type="ARBA" id="ARBA00047508"/>
    </source>
</evidence>
<dbReference type="Gene3D" id="3.20.20.70">
    <property type="entry name" value="Aldolase class I"/>
    <property type="match status" value="1"/>
</dbReference>
<dbReference type="PANTHER" id="PTHR21225:SF12">
    <property type="entry name" value="PHOSPHO-2-DEHYDRO-3-DEOXYHEPTONATE ALDOLASE, TYROSINE-INHIBITED"/>
    <property type="match status" value="1"/>
</dbReference>
<feature type="domain" description="DAHP synthetase I/KDSA" evidence="9">
    <location>
        <begin position="45"/>
        <end position="338"/>
    </location>
</feature>
<dbReference type="Proteomes" id="UP000199297">
    <property type="component" value="Unassembled WGS sequence"/>
</dbReference>
<proteinExistence type="inferred from homology"/>
<sequence length="351" mass="38956">MVKKTDDVRINKIKELLPPVALLERFPSSEQATKSVYSGRKAISKIFHNHDDRLLVVIGPCSIHDPKAALEYGQRLVKLREKYQDSLEIVMRVYFEKPRTTVGWKGLINDPYMDNSFKLNDGLRMGRKLLLDLNDLGLPTAGEFLDMITPQYMADFMCWGAIGARTTESQVHRELASGLSCPVGFKNGTDGTIKVAIDAIGAARASHHFLSVTKYGHSAIVETTGNEDCHIILRGGRSTNYDADSVKAVTEQLTQSGLNSNIMIDFSHANSSKKFENQLLVCRDVCQQIRQGNRDISGVMVESHLVEGRQDLVEGQALTYGQSITDACIGWQDTETLLAELAQAVTQRRAL</sequence>
<evidence type="ECO:0000256" key="6">
    <source>
        <dbReference type="ARBA" id="ARBA00023141"/>
    </source>
</evidence>
<dbReference type="NCBIfam" id="NF009395">
    <property type="entry name" value="PRK12755.1"/>
    <property type="match status" value="1"/>
</dbReference>
<dbReference type="Pfam" id="PF00793">
    <property type="entry name" value="DAHP_synth_1"/>
    <property type="match status" value="1"/>
</dbReference>
<dbReference type="STRING" id="641665.GCA_002104455_03198"/>
<evidence type="ECO:0000256" key="3">
    <source>
        <dbReference type="ARBA" id="ARBA00007985"/>
    </source>
</evidence>
<dbReference type="InterPro" id="IPR013785">
    <property type="entry name" value="Aldolase_TIM"/>
</dbReference>
<keyword evidence="11" id="KW-1185">Reference proteome</keyword>
<protein>
    <recommendedName>
        <fullName evidence="8">Phospho-2-dehydro-3-deoxyheptonate aldolase</fullName>
        <ecNumber evidence="8">2.5.1.54</ecNumber>
    </recommendedName>
</protein>
<evidence type="ECO:0000256" key="1">
    <source>
        <dbReference type="ARBA" id="ARBA00003726"/>
    </source>
</evidence>
<dbReference type="NCBIfam" id="NF009396">
    <property type="entry name" value="PRK12756.1"/>
    <property type="match status" value="1"/>
</dbReference>
<keyword evidence="6 8" id="KW-0057">Aromatic amino acid biosynthesis</keyword>
<keyword evidence="4 8" id="KW-0028">Amino-acid biosynthesis</keyword>
<dbReference type="SUPFAM" id="SSF51569">
    <property type="entry name" value="Aldolase"/>
    <property type="match status" value="1"/>
</dbReference>
<evidence type="ECO:0000313" key="11">
    <source>
        <dbReference type="Proteomes" id="UP000199297"/>
    </source>
</evidence>
<dbReference type="GO" id="GO:0005737">
    <property type="term" value="C:cytoplasm"/>
    <property type="evidence" value="ECO:0007669"/>
    <property type="project" value="TreeGrafter"/>
</dbReference>
<dbReference type="OrthoDB" id="9807331at2"/>
<evidence type="ECO:0000256" key="5">
    <source>
        <dbReference type="ARBA" id="ARBA00022679"/>
    </source>
</evidence>
<comment type="catalytic activity">
    <reaction evidence="7 8">
        <text>D-erythrose 4-phosphate + phosphoenolpyruvate + H2O = 7-phospho-2-dehydro-3-deoxy-D-arabino-heptonate + phosphate</text>
        <dbReference type="Rhea" id="RHEA:14717"/>
        <dbReference type="ChEBI" id="CHEBI:15377"/>
        <dbReference type="ChEBI" id="CHEBI:16897"/>
        <dbReference type="ChEBI" id="CHEBI:43474"/>
        <dbReference type="ChEBI" id="CHEBI:58394"/>
        <dbReference type="ChEBI" id="CHEBI:58702"/>
        <dbReference type="EC" id="2.5.1.54"/>
    </reaction>
</comment>
<dbReference type="GO" id="GO:0009073">
    <property type="term" value="P:aromatic amino acid family biosynthetic process"/>
    <property type="evidence" value="ECO:0007669"/>
    <property type="project" value="UniProtKB-KW"/>
</dbReference>
<dbReference type="GO" id="GO:0009423">
    <property type="term" value="P:chorismate biosynthetic process"/>
    <property type="evidence" value="ECO:0007669"/>
    <property type="project" value="UniProtKB-UniPathway"/>
</dbReference>
<dbReference type="GO" id="GO:0003849">
    <property type="term" value="F:3-deoxy-7-phosphoheptulonate synthase activity"/>
    <property type="evidence" value="ECO:0007669"/>
    <property type="project" value="UniProtKB-EC"/>
</dbReference>
<reference evidence="11" key="1">
    <citation type="submission" date="2016-10" db="EMBL/GenBank/DDBJ databases">
        <authorList>
            <person name="Varghese N."/>
            <person name="Submissions S."/>
        </authorList>
    </citation>
    <scope>NUCLEOTIDE SEQUENCE [LARGE SCALE GENOMIC DNA]</scope>
    <source>
        <strain evidence="11">CGMCC 1.9127</strain>
    </source>
</reference>
<dbReference type="PANTHER" id="PTHR21225">
    <property type="entry name" value="PHOSPHO-2-DEHYDRO-3-DEOXYHEPTONATE ALDOLASE DAHP SYNTHETASE"/>
    <property type="match status" value="1"/>
</dbReference>
<evidence type="ECO:0000256" key="2">
    <source>
        <dbReference type="ARBA" id="ARBA00004688"/>
    </source>
</evidence>
<gene>
    <name evidence="10" type="ORF">SAMN05216262_10621</name>
</gene>
<dbReference type="UniPathway" id="UPA00053">
    <property type="reaction ID" value="UER00084"/>
</dbReference>
<dbReference type="PIRSF" id="PIRSF001361">
    <property type="entry name" value="DAHP_synthase"/>
    <property type="match status" value="1"/>
</dbReference>
<dbReference type="GO" id="GO:0008652">
    <property type="term" value="P:amino acid biosynthetic process"/>
    <property type="evidence" value="ECO:0007669"/>
    <property type="project" value="UniProtKB-KW"/>
</dbReference>
<evidence type="ECO:0000313" key="10">
    <source>
        <dbReference type="EMBL" id="SEL11059.1"/>
    </source>
</evidence>
<comment type="function">
    <text evidence="1 8">Stereospecific condensation of phosphoenolpyruvate (PEP) and D-erythrose-4-phosphate (E4P) giving rise to 3-deoxy-D-arabino-heptulosonate-7-phosphate (DAHP).</text>
</comment>
<accession>A0A1H7MJ10</accession>
<dbReference type="FunFam" id="3.20.20.70:FF:000005">
    <property type="entry name" value="Phospho-2-dehydro-3-deoxyheptonate aldolase"/>
    <property type="match status" value="1"/>
</dbReference>
<name>A0A1H7MJ10_9GAMM</name>
<evidence type="ECO:0000259" key="9">
    <source>
        <dbReference type="Pfam" id="PF00793"/>
    </source>
</evidence>
<comment type="pathway">
    <text evidence="2 8">Metabolic intermediate biosynthesis; chorismate biosynthesis; chorismate from D-erythrose 4-phosphate and phosphoenolpyruvate: step 1/7.</text>
</comment>